<accession>A0AAE8YWR0</accession>
<gene>
    <name evidence="1" type="ORF">JLBYU43_88</name>
</gene>
<evidence type="ECO:0000313" key="2">
    <source>
        <dbReference type="Proteomes" id="UP000828081"/>
    </source>
</evidence>
<protein>
    <submittedName>
        <fullName evidence="1">Uncharacterized protein</fullName>
    </submittedName>
</protein>
<dbReference type="Proteomes" id="UP000828081">
    <property type="component" value="Segment"/>
</dbReference>
<reference evidence="1" key="1">
    <citation type="submission" date="2021-09" db="EMBL/GenBank/DDBJ databases">
        <authorList>
            <person name="Lewis J.M."/>
            <person name="Day E.R."/>
            <person name="Fugal B.O."/>
            <person name="Hill A.M."/>
            <person name="Janda K.E."/>
            <person name="Kotter D.B."/>
            <person name="McCleary W.R."/>
        </authorList>
    </citation>
    <scope>NUCLEOTIDE SEQUENCE</scope>
</reference>
<evidence type="ECO:0000313" key="1">
    <source>
        <dbReference type="EMBL" id="UGO55722.1"/>
    </source>
</evidence>
<dbReference type="EMBL" id="OK272477">
    <property type="protein sequence ID" value="UGO55722.1"/>
    <property type="molecule type" value="Genomic_DNA"/>
</dbReference>
<organism evidence="1 2">
    <name type="scientific">Escherichia phage JLBYU43</name>
    <dbReference type="NCBI Taxonomy" id="2894751"/>
    <lineage>
        <taxon>Viruses</taxon>
        <taxon>Duplodnaviria</taxon>
        <taxon>Heunggongvirae</taxon>
        <taxon>Uroviricota</taxon>
        <taxon>Caudoviricetes</taxon>
        <taxon>Demerecviridae</taxon>
        <taxon>Markadamsvirinae</taxon>
        <taxon>Tequintavirus</taxon>
        <taxon>Tequintavirus JLBYU43</taxon>
    </lineage>
</organism>
<proteinExistence type="predicted"/>
<name>A0AAE8YWR0_9CAUD</name>
<keyword evidence="2" id="KW-1185">Reference proteome</keyword>
<sequence>MYQIERDTDAGDSYYARSIGHSINLEFEDLEKQDKSTVG</sequence>